<dbReference type="Proteomes" id="UP000029507">
    <property type="component" value="Chromosome"/>
</dbReference>
<evidence type="ECO:0000313" key="2">
    <source>
        <dbReference type="Proteomes" id="UP000029507"/>
    </source>
</evidence>
<protein>
    <submittedName>
        <fullName evidence="1">Uncharacterized protein</fullName>
    </submittedName>
</protein>
<gene>
    <name evidence="1" type="ORF">PSTEL_13245</name>
</gene>
<name>A0A089N5C6_9BACL</name>
<organism evidence="1 2">
    <name type="scientific">Paenibacillus stellifer</name>
    <dbReference type="NCBI Taxonomy" id="169760"/>
    <lineage>
        <taxon>Bacteria</taxon>
        <taxon>Bacillati</taxon>
        <taxon>Bacillota</taxon>
        <taxon>Bacilli</taxon>
        <taxon>Bacillales</taxon>
        <taxon>Paenibacillaceae</taxon>
        <taxon>Paenibacillus</taxon>
    </lineage>
</organism>
<evidence type="ECO:0000313" key="1">
    <source>
        <dbReference type="EMBL" id="AIQ63904.1"/>
    </source>
</evidence>
<keyword evidence="2" id="KW-1185">Reference proteome</keyword>
<proteinExistence type="predicted"/>
<sequence length="61" mass="7317">MGEEKPDEELMGKRKLASRLSTALLNADNVRMALCFRFYTSLRNLFSFTARMWYYRREMLS</sequence>
<dbReference type="KEGG" id="pste:PSTEL_13245"/>
<reference evidence="1 2" key="1">
    <citation type="submission" date="2014-08" db="EMBL/GenBank/DDBJ databases">
        <title>Comparative genomics of the Paenibacillus odorifer group.</title>
        <authorList>
            <person name="den Bakker H.C."/>
            <person name="Tsai Y.-C."/>
            <person name="Martin N."/>
            <person name="Korlach J."/>
            <person name="Wiedmann M."/>
        </authorList>
    </citation>
    <scope>NUCLEOTIDE SEQUENCE [LARGE SCALE GENOMIC DNA]</scope>
    <source>
        <strain evidence="1 2">DSM 14472</strain>
    </source>
</reference>
<dbReference type="EMBL" id="CP009286">
    <property type="protein sequence ID" value="AIQ63904.1"/>
    <property type="molecule type" value="Genomic_DNA"/>
</dbReference>
<accession>A0A089N5C6</accession>
<dbReference type="AlphaFoldDB" id="A0A089N5C6"/>
<dbReference type="STRING" id="169760.PSTEL_13245"/>
<dbReference type="HOGENOM" id="CLU_2918398_0_0_9"/>